<keyword evidence="4" id="KW-0540">Nuclease</keyword>
<evidence type="ECO:0000313" key="10">
    <source>
        <dbReference type="Proteomes" id="UP000294619"/>
    </source>
</evidence>
<evidence type="ECO:0000313" key="9">
    <source>
        <dbReference type="EMBL" id="TNG91272.1"/>
    </source>
</evidence>
<evidence type="ECO:0000256" key="4">
    <source>
        <dbReference type="ARBA" id="ARBA00022722"/>
    </source>
</evidence>
<sequence length="779" mass="89567">MQAQMPWQAERDANVAANAAYLAETQALRANSMQVEKSAPAGMAIYQQELFEINPDDYPLIEQWLSKLPRKRQREHFRKIYLREYHSVKDDGSIAFACGNTQRKHANQYLRNVLNKRLDLVLKQYDFSLSWLELNQYRIEDFYAAKQTHDQKSDDEVKIKPRSILAIADELKPHKTEQNSKLPFFLIPVKKLESYAQTLAMLLSQKQFDFIEQAAESETAAENSNAIFLNLYKQQGEFCRGVGFPIRHWERFADGKQIKPEQVDTALSEIACEKYWTRTMKKAQKRQIEHIAIACGEVQKKVSPYISKSGFYEWQASVKKSWDFLRAMIIENIEDPTEQKELFESYIKSSSNPELRRKEMINHLRGIEEWAEENDLQCLFLTLTAPSAFHAQLHNGAQNPKWNGADPRQTHSYLNVVWSQYRSLLAKRKIEFSGMRVAEPHHDATPHWHILFFVKKCHARTAAGLFRKKALELHGDEKGAKTHRAKVEFCDPTKGTPTGYIIKYVSKNIIGFKKSAKAKDNSKSKSKDSLSLFDSKNFSDEIENLTLDDNSAHATAWARLWGIRQFQFFGINGIGVWRELRRLANGDVKDKQMEELRICADMGESAAFFDRQGGAGAKRYEQLAVLHYEEIGTNAYGKITKRIVGIRNQRTGEVIITRKKRYVIKKRPAGFKPSAECNEAQNGGLARPWTCVSNCNREKDENLSDSGADLSLNPISGVSHRLEHLVSKKIGWLLRKNIRLTAEQLHELDTTNKVRLKNGRILSAEFNEIRFIGDKHGKH</sequence>
<evidence type="ECO:0000313" key="11">
    <source>
        <dbReference type="Proteomes" id="UP000305526"/>
    </source>
</evidence>
<dbReference type="EMBL" id="VDGV01000070">
    <property type="protein sequence ID" value="TNG91272.1"/>
    <property type="molecule type" value="Genomic_DNA"/>
</dbReference>
<dbReference type="GO" id="GO:0016787">
    <property type="term" value="F:hydrolase activity"/>
    <property type="evidence" value="ECO:0007669"/>
    <property type="project" value="UniProtKB-KW"/>
</dbReference>
<reference evidence="8 10" key="1">
    <citation type="submission" date="2019-03" db="EMBL/GenBank/DDBJ databases">
        <title>Genomic Encyclopedia of Type Strains, Phase IV (KMG-IV): sequencing the most valuable type-strain genomes for metagenomic binning, comparative biology and taxonomic classification.</title>
        <authorList>
            <person name="Goeker M."/>
        </authorList>
    </citation>
    <scope>NUCLEOTIDE SEQUENCE [LARGE SCALE GENOMIC DNA]</scope>
    <source>
        <strain evidence="8 10">DSM 28140</strain>
    </source>
</reference>
<dbReference type="Proteomes" id="UP000294619">
    <property type="component" value="Unassembled WGS sequence"/>
</dbReference>
<evidence type="ECO:0000259" key="7">
    <source>
        <dbReference type="Pfam" id="PF05840"/>
    </source>
</evidence>
<comment type="function">
    <text evidence="1">Possible endonuclease which induces a single-strand cut and initiates DNA replication.</text>
</comment>
<evidence type="ECO:0000313" key="8">
    <source>
        <dbReference type="EMBL" id="TCV87229.1"/>
    </source>
</evidence>
<gene>
    <name evidence="8" type="ORF">EDC16_105148</name>
    <name evidence="9" type="ORF">FHQ21_08205</name>
</gene>
<keyword evidence="11" id="KW-1185">Reference proteome</keyword>
<protein>
    <submittedName>
        <fullName evidence="8">Bacteriophage replication gene A protein</fullName>
    </submittedName>
    <submittedName>
        <fullName evidence="9">Replication endonuclease</fullName>
    </submittedName>
</protein>
<evidence type="ECO:0000256" key="6">
    <source>
        <dbReference type="ARBA" id="ARBA00022801"/>
    </source>
</evidence>
<feature type="domain" description="Replication gene A protein-like" evidence="7">
    <location>
        <begin position="206"/>
        <end position="509"/>
    </location>
</feature>
<evidence type="ECO:0000256" key="5">
    <source>
        <dbReference type="ARBA" id="ARBA00022759"/>
    </source>
</evidence>
<dbReference type="EMBL" id="SMCP01000005">
    <property type="protein sequence ID" value="TCV87229.1"/>
    <property type="molecule type" value="Genomic_DNA"/>
</dbReference>
<evidence type="ECO:0000256" key="3">
    <source>
        <dbReference type="ARBA" id="ARBA00022705"/>
    </source>
</evidence>
<comment type="caution">
    <text evidence="8">The sequence shown here is derived from an EMBL/GenBank/DDBJ whole genome shotgun (WGS) entry which is preliminary data.</text>
</comment>
<reference evidence="9 11" key="2">
    <citation type="submission" date="2019-05" db="EMBL/GenBank/DDBJ databases">
        <title>Pasteurellaceae isolates from reptiles.</title>
        <authorList>
            <person name="Bojesen A.M."/>
            <person name="Lund E."/>
        </authorList>
    </citation>
    <scope>NUCLEOTIDE SEQUENCE [LARGE SCALE GENOMIC DNA]</scope>
    <source>
        <strain evidence="9 11">ELNT2x</strain>
    </source>
</reference>
<dbReference type="InterPro" id="IPR008766">
    <property type="entry name" value="Replication_gene_A-like"/>
</dbReference>
<organism evidence="8 10">
    <name type="scientific">Testudinibacter aquarius</name>
    <dbReference type="NCBI Taxonomy" id="1524974"/>
    <lineage>
        <taxon>Bacteria</taxon>
        <taxon>Pseudomonadati</taxon>
        <taxon>Pseudomonadota</taxon>
        <taxon>Gammaproteobacteria</taxon>
        <taxon>Pasteurellales</taxon>
        <taxon>Pasteurellaceae</taxon>
        <taxon>Testudinibacter</taxon>
    </lineage>
</organism>
<dbReference type="RefSeq" id="WP_132966702.1">
    <property type="nucleotide sequence ID" value="NZ_LEKL01000064.1"/>
</dbReference>
<dbReference type="AlphaFoldDB" id="A0A4V2W2A1"/>
<evidence type="ECO:0000256" key="1">
    <source>
        <dbReference type="ARBA" id="ARBA00003293"/>
    </source>
</evidence>
<dbReference type="Pfam" id="PF05840">
    <property type="entry name" value="Phage_GPA"/>
    <property type="match status" value="1"/>
</dbReference>
<dbReference type="Proteomes" id="UP000305526">
    <property type="component" value="Unassembled WGS sequence"/>
</dbReference>
<evidence type="ECO:0000256" key="2">
    <source>
        <dbReference type="ARBA" id="ARBA00009260"/>
    </source>
</evidence>
<dbReference type="GO" id="GO:0004519">
    <property type="term" value="F:endonuclease activity"/>
    <property type="evidence" value="ECO:0007669"/>
    <property type="project" value="UniProtKB-KW"/>
</dbReference>
<keyword evidence="3" id="KW-0235">DNA replication</keyword>
<accession>A0A4V2W2A1</accession>
<name>A0A4V2W2A1_9PAST</name>
<keyword evidence="6" id="KW-0378">Hydrolase</keyword>
<comment type="similarity">
    <text evidence="2">Belongs to the phage GPA family.</text>
</comment>
<keyword evidence="5 9" id="KW-0255">Endonuclease</keyword>
<proteinExistence type="inferred from homology"/>
<dbReference type="GO" id="GO:0006260">
    <property type="term" value="P:DNA replication"/>
    <property type="evidence" value="ECO:0007669"/>
    <property type="project" value="UniProtKB-KW"/>
</dbReference>